<evidence type="ECO:0000256" key="2">
    <source>
        <dbReference type="PIRSR" id="PIRSR640198-2"/>
    </source>
</evidence>
<reference evidence="5" key="1">
    <citation type="submission" date="2020-10" db="EMBL/GenBank/DDBJ databases">
        <authorList>
            <person name="Gilroy R."/>
        </authorList>
    </citation>
    <scope>NUCLEOTIDE SEQUENCE</scope>
    <source>
        <strain evidence="5">CHK190-19873</strain>
    </source>
</reference>
<feature type="active site" evidence="1">
    <location>
        <position position="181"/>
    </location>
</feature>
<dbReference type="Pfam" id="PF21247">
    <property type="entry name" value="Fic-like_C"/>
    <property type="match status" value="1"/>
</dbReference>
<sequence length="330" mass="38089">MGEYKPPFTITNEILAYVSSVSEKIGRITAVSNLAAKPHLRKNNRIKSIHSSLKIEANSLTFGQVRDVINGKTVLGEQKEIQEVKNAYAAYERFSEIDPYNIQHLKQFHGIMTKYLVEESGDFRSGEEGVFNGDQCIFMAPPARLVPQLMDELFSWMNAARSEVHPLILSSVFHYELVFIHPFSDGNGRMARLWHTAILAKWKPVFEYIPIESQIEKFQDEYYEAIAKCHAAGESTIFIEFLLSQTDKILDEVSVQISEENEDLSEAVKRLLEVMEYDIPYTSKALMEKLQLKSREGFRRNYLCPAIKLRLIRMTIPDKPNSRNQRYRKI</sequence>
<proteinExistence type="predicted"/>
<evidence type="ECO:0000256" key="1">
    <source>
        <dbReference type="PIRSR" id="PIRSR640198-1"/>
    </source>
</evidence>
<feature type="site" description="Important for autoinhibition of adenylyltransferase activity" evidence="3">
    <location>
        <position position="56"/>
    </location>
</feature>
<dbReference type="GO" id="GO:0005524">
    <property type="term" value="F:ATP binding"/>
    <property type="evidence" value="ECO:0007669"/>
    <property type="project" value="UniProtKB-KW"/>
</dbReference>
<dbReference type="Proteomes" id="UP000823935">
    <property type="component" value="Unassembled WGS sequence"/>
</dbReference>
<keyword evidence="2" id="KW-0547">Nucleotide-binding</keyword>
<dbReference type="Gene3D" id="1.10.3290.10">
    <property type="entry name" value="Fido-like domain"/>
    <property type="match status" value="1"/>
</dbReference>
<dbReference type="InterPro" id="IPR040198">
    <property type="entry name" value="Fido_containing"/>
</dbReference>
<protein>
    <submittedName>
        <fullName evidence="5">Fic family protein</fullName>
    </submittedName>
</protein>
<dbReference type="PANTHER" id="PTHR13504:SF38">
    <property type="entry name" value="FIDO DOMAIN-CONTAINING PROTEIN"/>
    <property type="match status" value="1"/>
</dbReference>
<name>A0A9D1ERB1_9FIRM</name>
<comment type="caution">
    <text evidence="5">The sequence shown here is derived from an EMBL/GenBank/DDBJ whole genome shotgun (WGS) entry which is preliminary data.</text>
</comment>
<dbReference type="PROSITE" id="PS51459">
    <property type="entry name" value="FIDO"/>
    <property type="match status" value="1"/>
</dbReference>
<evidence type="ECO:0000313" key="5">
    <source>
        <dbReference type="EMBL" id="HIS30820.1"/>
    </source>
</evidence>
<dbReference type="InterPro" id="IPR049514">
    <property type="entry name" value="Fic-like_C"/>
</dbReference>
<feature type="binding site" evidence="2">
    <location>
        <begin position="222"/>
        <end position="223"/>
    </location>
    <ligand>
        <name>ATP</name>
        <dbReference type="ChEBI" id="CHEBI:30616"/>
    </ligand>
</feature>
<dbReference type="AlphaFoldDB" id="A0A9D1ERB1"/>
<evidence type="ECO:0000259" key="4">
    <source>
        <dbReference type="PROSITE" id="PS51459"/>
    </source>
</evidence>
<dbReference type="PANTHER" id="PTHR13504">
    <property type="entry name" value="FIDO DOMAIN-CONTAINING PROTEIN DDB_G0283145"/>
    <property type="match status" value="1"/>
</dbReference>
<evidence type="ECO:0000313" key="6">
    <source>
        <dbReference type="Proteomes" id="UP000823935"/>
    </source>
</evidence>
<dbReference type="InterPro" id="IPR036597">
    <property type="entry name" value="Fido-like_dom_sf"/>
</dbReference>
<gene>
    <name evidence="5" type="ORF">IAB44_04610</name>
</gene>
<dbReference type="SUPFAM" id="SSF140931">
    <property type="entry name" value="Fic-like"/>
    <property type="match status" value="1"/>
</dbReference>
<feature type="binding site" evidence="2">
    <location>
        <begin position="185"/>
        <end position="192"/>
    </location>
    <ligand>
        <name>ATP</name>
        <dbReference type="ChEBI" id="CHEBI:30616"/>
    </ligand>
</feature>
<reference evidence="5" key="2">
    <citation type="journal article" date="2021" name="PeerJ">
        <title>Extensive microbial diversity within the chicken gut microbiome revealed by metagenomics and culture.</title>
        <authorList>
            <person name="Gilroy R."/>
            <person name="Ravi A."/>
            <person name="Getino M."/>
            <person name="Pursley I."/>
            <person name="Horton D.L."/>
            <person name="Alikhan N.F."/>
            <person name="Baker D."/>
            <person name="Gharbi K."/>
            <person name="Hall N."/>
            <person name="Watson M."/>
            <person name="Adriaenssens E.M."/>
            <person name="Foster-Nyarko E."/>
            <person name="Jarju S."/>
            <person name="Secka A."/>
            <person name="Antonio M."/>
            <person name="Oren A."/>
            <person name="Chaudhuri R.R."/>
            <person name="La Ragione R."/>
            <person name="Hildebrand F."/>
            <person name="Pallen M.J."/>
        </authorList>
    </citation>
    <scope>NUCLEOTIDE SEQUENCE</scope>
    <source>
        <strain evidence="5">CHK190-19873</strain>
    </source>
</reference>
<organism evidence="5 6">
    <name type="scientific">Candidatus Limivivens intestinipullorum</name>
    <dbReference type="NCBI Taxonomy" id="2840858"/>
    <lineage>
        <taxon>Bacteria</taxon>
        <taxon>Bacillati</taxon>
        <taxon>Bacillota</taxon>
        <taxon>Clostridia</taxon>
        <taxon>Lachnospirales</taxon>
        <taxon>Lachnospiraceae</taxon>
        <taxon>Lachnospiraceae incertae sedis</taxon>
        <taxon>Candidatus Limivivens</taxon>
    </lineage>
</organism>
<keyword evidence="2" id="KW-0067">ATP-binding</keyword>
<feature type="domain" description="Fido" evidence="4">
    <location>
        <begin position="100"/>
        <end position="244"/>
    </location>
</feature>
<evidence type="ECO:0000256" key="3">
    <source>
        <dbReference type="PIRSR" id="PIRSR640198-3"/>
    </source>
</evidence>
<dbReference type="InterPro" id="IPR003812">
    <property type="entry name" value="Fido"/>
</dbReference>
<accession>A0A9D1ERB1</accession>
<dbReference type="Pfam" id="PF02661">
    <property type="entry name" value="Fic"/>
    <property type="match status" value="1"/>
</dbReference>
<dbReference type="EMBL" id="DVIQ01000023">
    <property type="protein sequence ID" value="HIS30820.1"/>
    <property type="molecule type" value="Genomic_DNA"/>
</dbReference>